<dbReference type="InterPro" id="IPR017441">
    <property type="entry name" value="Protein_kinase_ATP_BS"/>
</dbReference>
<dbReference type="EMBL" id="WBMZ01016619">
    <property type="protein sequence ID" value="NXY25855.1"/>
    <property type="molecule type" value="Genomic_DNA"/>
</dbReference>
<feature type="non-terminal residue" evidence="18">
    <location>
        <position position="492"/>
    </location>
</feature>
<keyword evidence="6" id="KW-0808">Transferase</keyword>
<organism evidence="18 19">
    <name type="scientific">Atrichornis clamosus</name>
    <dbReference type="NCBI Taxonomy" id="449594"/>
    <lineage>
        <taxon>Eukaryota</taxon>
        <taxon>Metazoa</taxon>
        <taxon>Chordata</taxon>
        <taxon>Craniata</taxon>
        <taxon>Vertebrata</taxon>
        <taxon>Euteleostomi</taxon>
        <taxon>Archelosauria</taxon>
        <taxon>Archosauria</taxon>
        <taxon>Dinosauria</taxon>
        <taxon>Saurischia</taxon>
        <taxon>Theropoda</taxon>
        <taxon>Coelurosauria</taxon>
        <taxon>Aves</taxon>
        <taxon>Neognathae</taxon>
        <taxon>Neoaves</taxon>
        <taxon>Telluraves</taxon>
        <taxon>Australaves</taxon>
        <taxon>Passeriformes</taxon>
        <taxon>Menuridae</taxon>
        <taxon>Atrichornis</taxon>
    </lineage>
</organism>
<dbReference type="EC" id="2.7.11.1" evidence="2"/>
<evidence type="ECO:0000256" key="3">
    <source>
        <dbReference type="ARBA" id="ARBA00021644"/>
    </source>
</evidence>
<dbReference type="GO" id="GO:0004674">
    <property type="term" value="F:protein serine/threonine kinase activity"/>
    <property type="evidence" value="ECO:0007669"/>
    <property type="project" value="UniProtKB-KW"/>
</dbReference>
<dbReference type="PANTHER" id="PTHR24348:SF65">
    <property type="entry name" value="SERINE_THREONINE-PROTEIN KINASE ULK3"/>
    <property type="match status" value="1"/>
</dbReference>
<dbReference type="CDD" id="cd02684">
    <property type="entry name" value="MIT_2"/>
    <property type="match status" value="1"/>
</dbReference>
<evidence type="ECO:0000313" key="19">
    <source>
        <dbReference type="Proteomes" id="UP000658642"/>
    </source>
</evidence>
<dbReference type="PROSITE" id="PS50011">
    <property type="entry name" value="PROTEIN_KINASE_DOM"/>
    <property type="match status" value="1"/>
</dbReference>
<dbReference type="GO" id="GO:0010506">
    <property type="term" value="P:regulation of autophagy"/>
    <property type="evidence" value="ECO:0007669"/>
    <property type="project" value="InterPro"/>
</dbReference>
<dbReference type="PROSITE" id="PS00107">
    <property type="entry name" value="PROTEIN_KINASE_ATP"/>
    <property type="match status" value="1"/>
</dbReference>
<keyword evidence="8 15" id="KW-0547">Nucleotide-binding</keyword>
<dbReference type="FunFam" id="1.10.510.10:FF:000571">
    <property type="entry name" value="Maternal embryonic leucine zipper kinase"/>
    <property type="match status" value="1"/>
</dbReference>
<dbReference type="GO" id="GO:0000045">
    <property type="term" value="P:autophagosome assembly"/>
    <property type="evidence" value="ECO:0007669"/>
    <property type="project" value="TreeGrafter"/>
</dbReference>
<dbReference type="Gene3D" id="1.20.58.80">
    <property type="entry name" value="Phosphotransferase system, lactose/cellobiose-type IIA subunit"/>
    <property type="match status" value="2"/>
</dbReference>
<dbReference type="GO" id="GO:0005524">
    <property type="term" value="F:ATP binding"/>
    <property type="evidence" value="ECO:0007669"/>
    <property type="project" value="UniProtKB-UniRule"/>
</dbReference>
<dbReference type="GO" id="GO:0034727">
    <property type="term" value="P:piecemeal microautophagy of the nucleus"/>
    <property type="evidence" value="ECO:0007669"/>
    <property type="project" value="TreeGrafter"/>
</dbReference>
<evidence type="ECO:0000256" key="11">
    <source>
        <dbReference type="ARBA" id="ARBA00023006"/>
    </source>
</evidence>
<dbReference type="SUPFAM" id="SSF56112">
    <property type="entry name" value="Protein kinase-like (PK-like)"/>
    <property type="match status" value="1"/>
</dbReference>
<dbReference type="GO" id="GO:0042594">
    <property type="term" value="P:response to starvation"/>
    <property type="evidence" value="ECO:0007669"/>
    <property type="project" value="TreeGrafter"/>
</dbReference>
<dbReference type="GO" id="GO:0005829">
    <property type="term" value="C:cytosol"/>
    <property type="evidence" value="ECO:0007669"/>
    <property type="project" value="TreeGrafter"/>
</dbReference>
<dbReference type="PROSITE" id="PS00108">
    <property type="entry name" value="PROTEIN_KINASE_ST"/>
    <property type="match status" value="1"/>
</dbReference>
<keyword evidence="5 16" id="KW-0723">Serine/threonine-protein kinase</keyword>
<proteinExistence type="inferred from homology"/>
<dbReference type="GO" id="GO:0005776">
    <property type="term" value="C:autophagosome"/>
    <property type="evidence" value="ECO:0007669"/>
    <property type="project" value="TreeGrafter"/>
</dbReference>
<evidence type="ECO:0000256" key="8">
    <source>
        <dbReference type="ARBA" id="ARBA00022741"/>
    </source>
</evidence>
<reference evidence="18" key="1">
    <citation type="submission" date="2020-02" db="EMBL/GenBank/DDBJ databases">
        <title>Bird 10,000 Genomes (B10K) Project - Family phase.</title>
        <authorList>
            <person name="Zhang G."/>
        </authorList>
    </citation>
    <scope>NUCLEOTIDE SEQUENCE</scope>
    <source>
        <strain evidence="18">B10K-DU-029-61</strain>
        <tissue evidence="18">Blood</tissue>
    </source>
</reference>
<dbReference type="InterPro" id="IPR036181">
    <property type="entry name" value="MIT_dom_sf"/>
</dbReference>
<evidence type="ECO:0000256" key="13">
    <source>
        <dbReference type="ARBA" id="ARBA00047899"/>
    </source>
</evidence>
<dbReference type="Pfam" id="PF04212">
    <property type="entry name" value="MIT"/>
    <property type="match status" value="2"/>
</dbReference>
<keyword evidence="19" id="KW-1185">Reference proteome</keyword>
<dbReference type="Gene3D" id="1.10.510.10">
    <property type="entry name" value="Transferase(Phosphotransferase) domain 1"/>
    <property type="match status" value="1"/>
</dbReference>
<evidence type="ECO:0000256" key="2">
    <source>
        <dbReference type="ARBA" id="ARBA00012513"/>
    </source>
</evidence>
<feature type="binding site" evidence="15">
    <location>
        <position position="44"/>
    </location>
    <ligand>
        <name>ATP</name>
        <dbReference type="ChEBI" id="CHEBI:30616"/>
    </ligand>
</feature>
<feature type="non-terminal residue" evidence="18">
    <location>
        <position position="1"/>
    </location>
</feature>
<evidence type="ECO:0000256" key="1">
    <source>
        <dbReference type="ARBA" id="ARBA00004496"/>
    </source>
</evidence>
<comment type="caution">
    <text evidence="18">The sequence shown here is derived from an EMBL/GenBank/DDBJ whole genome shotgun (WGS) entry which is preliminary data.</text>
</comment>
<sequence>MAGAGWAPPRLDEFILTERLGSGTYATVYKAYRKRDTREVVAIKCVNKRSLNRASVENLLTEIEILKTIRHPNIVELKDFQWDSDHIYLIMEFCAGGDLSRFIRMRRILPEKVARIFLQQLACALKFLHDRNISHLDLKPQNILLSTVENPQLKLADFGFAQYMSPWDEKHVLRGSPLYMAPEMVCRQQYDARVDLWSVGVILYEALFGKPPFASRSFAELEEKIRSDRAVEVTWDGMEPEGVLTAVGGLSPFPPQLPSRPQLSLECRDLLGQLLERDPLKRISFERFFAHPFVDMEHVPGPESLGKATNLVVEAVKKDQEGDANAALSLYCKALEYFVPALHYESDARRKEAIRAKVGQYISRAEELKVLVTSSNKNLLEKGNPARELLKEMAKDKPRLCAALEVASAAIAKEEEGRDDSDTLELYQQSLGELLLLLAAESAGRRRELLHAEIQTLMARAEYLKDQIKMREAQSMGKEALAESVRSGESPS</sequence>
<dbReference type="SMART" id="SM00220">
    <property type="entry name" value="S_TKc"/>
    <property type="match status" value="1"/>
</dbReference>
<dbReference type="GO" id="GO:0061709">
    <property type="term" value="P:reticulophagy"/>
    <property type="evidence" value="ECO:0007669"/>
    <property type="project" value="TreeGrafter"/>
</dbReference>
<dbReference type="SUPFAM" id="SSF116846">
    <property type="entry name" value="MIT domain"/>
    <property type="match status" value="2"/>
</dbReference>
<evidence type="ECO:0000313" key="18">
    <source>
        <dbReference type="EMBL" id="NXY25855.1"/>
    </source>
</evidence>
<evidence type="ECO:0000256" key="4">
    <source>
        <dbReference type="ARBA" id="ARBA00022490"/>
    </source>
</evidence>
<evidence type="ECO:0000259" key="17">
    <source>
        <dbReference type="PROSITE" id="PS50011"/>
    </source>
</evidence>
<evidence type="ECO:0000256" key="12">
    <source>
        <dbReference type="ARBA" id="ARBA00032242"/>
    </source>
</evidence>
<feature type="domain" description="Protein kinase" evidence="17">
    <location>
        <begin position="14"/>
        <end position="294"/>
    </location>
</feature>
<evidence type="ECO:0000256" key="5">
    <source>
        <dbReference type="ARBA" id="ARBA00022527"/>
    </source>
</evidence>
<dbReference type="FunFam" id="1.20.58.80:FF:000010">
    <property type="entry name" value="serine/threonine-protein kinase ULK3 isoform X1"/>
    <property type="match status" value="1"/>
</dbReference>
<evidence type="ECO:0000256" key="16">
    <source>
        <dbReference type="RuleBase" id="RU000304"/>
    </source>
</evidence>
<keyword evidence="9 18" id="KW-0418">Kinase</keyword>
<dbReference type="Proteomes" id="UP000658642">
    <property type="component" value="Unassembled WGS sequence"/>
</dbReference>
<comment type="catalytic activity">
    <reaction evidence="13">
        <text>L-threonyl-[protein] + ATP = O-phospho-L-threonyl-[protein] + ADP + H(+)</text>
        <dbReference type="Rhea" id="RHEA:46608"/>
        <dbReference type="Rhea" id="RHEA-COMP:11060"/>
        <dbReference type="Rhea" id="RHEA-COMP:11605"/>
        <dbReference type="ChEBI" id="CHEBI:15378"/>
        <dbReference type="ChEBI" id="CHEBI:30013"/>
        <dbReference type="ChEBI" id="CHEBI:30616"/>
        <dbReference type="ChEBI" id="CHEBI:61977"/>
        <dbReference type="ChEBI" id="CHEBI:456216"/>
        <dbReference type="EC" id="2.7.11.1"/>
    </reaction>
</comment>
<dbReference type="InterPro" id="IPR007330">
    <property type="entry name" value="MIT_dom"/>
</dbReference>
<keyword evidence="7" id="KW-0677">Repeat</keyword>
<dbReference type="PANTHER" id="PTHR24348">
    <property type="entry name" value="SERINE/THREONINE-PROTEIN KINASE UNC-51-RELATED"/>
    <property type="match status" value="1"/>
</dbReference>
<dbReference type="FunFam" id="3.30.200.20:FF:000238">
    <property type="entry name" value="Putative serine/threonine-protein kinase ULK3"/>
    <property type="match status" value="1"/>
</dbReference>
<keyword evidence="11" id="KW-0072">Autophagy</keyword>
<evidence type="ECO:0000256" key="10">
    <source>
        <dbReference type="ARBA" id="ARBA00022840"/>
    </source>
</evidence>
<dbReference type="GO" id="GO:0000422">
    <property type="term" value="P:autophagy of mitochondrion"/>
    <property type="evidence" value="ECO:0007669"/>
    <property type="project" value="TreeGrafter"/>
</dbReference>
<evidence type="ECO:0000256" key="7">
    <source>
        <dbReference type="ARBA" id="ARBA00022737"/>
    </source>
</evidence>
<keyword evidence="4" id="KW-0963">Cytoplasm</keyword>
<evidence type="ECO:0000256" key="9">
    <source>
        <dbReference type="ARBA" id="ARBA00022777"/>
    </source>
</evidence>
<comment type="catalytic activity">
    <reaction evidence="14">
        <text>L-seryl-[protein] + ATP = O-phospho-L-seryl-[protein] + ADP + H(+)</text>
        <dbReference type="Rhea" id="RHEA:17989"/>
        <dbReference type="Rhea" id="RHEA-COMP:9863"/>
        <dbReference type="Rhea" id="RHEA-COMP:11604"/>
        <dbReference type="ChEBI" id="CHEBI:15378"/>
        <dbReference type="ChEBI" id="CHEBI:29999"/>
        <dbReference type="ChEBI" id="CHEBI:30616"/>
        <dbReference type="ChEBI" id="CHEBI:83421"/>
        <dbReference type="ChEBI" id="CHEBI:456216"/>
        <dbReference type="EC" id="2.7.11.1"/>
    </reaction>
</comment>
<evidence type="ECO:0000256" key="6">
    <source>
        <dbReference type="ARBA" id="ARBA00022679"/>
    </source>
</evidence>
<dbReference type="InterPro" id="IPR000719">
    <property type="entry name" value="Prot_kinase_dom"/>
</dbReference>
<comment type="similarity">
    <text evidence="16">Belongs to the protein kinase superfamily.</text>
</comment>
<dbReference type="InterPro" id="IPR008271">
    <property type="entry name" value="Ser/Thr_kinase_AS"/>
</dbReference>
<dbReference type="InterPro" id="IPR045269">
    <property type="entry name" value="Atg1-like"/>
</dbReference>
<dbReference type="AlphaFoldDB" id="A0A852PQ81"/>
<protein>
    <recommendedName>
        <fullName evidence="3">Serine/threonine-protein kinase ULK3</fullName>
        <ecNumber evidence="2">2.7.11.1</ecNumber>
    </recommendedName>
    <alternativeName>
        <fullName evidence="12">Unc-51-like kinase 3</fullName>
    </alternativeName>
</protein>
<dbReference type="Pfam" id="PF00069">
    <property type="entry name" value="Pkinase"/>
    <property type="match status" value="1"/>
</dbReference>
<evidence type="ECO:0000256" key="14">
    <source>
        <dbReference type="ARBA" id="ARBA00048679"/>
    </source>
</evidence>
<dbReference type="Gene3D" id="3.30.200.20">
    <property type="entry name" value="Phosphorylase Kinase, domain 1"/>
    <property type="match status" value="1"/>
</dbReference>
<evidence type="ECO:0000256" key="15">
    <source>
        <dbReference type="PROSITE-ProRule" id="PRU10141"/>
    </source>
</evidence>
<name>A0A852PQ81_9PASS</name>
<comment type="subcellular location">
    <subcellularLocation>
        <location evidence="1">Cytoplasm</location>
    </subcellularLocation>
</comment>
<dbReference type="SMART" id="SM00745">
    <property type="entry name" value="MIT"/>
    <property type="match status" value="2"/>
</dbReference>
<dbReference type="OrthoDB" id="346907at2759"/>
<accession>A0A852PQ81</accession>
<gene>
    <name evidence="18" type="primary">Ulk3</name>
    <name evidence="18" type="ORF">ATRCLA_R12772</name>
</gene>
<dbReference type="GO" id="GO:0034045">
    <property type="term" value="C:phagophore assembly site membrane"/>
    <property type="evidence" value="ECO:0007669"/>
    <property type="project" value="TreeGrafter"/>
</dbReference>
<dbReference type="CDD" id="cd14121">
    <property type="entry name" value="STKc_ULK3"/>
    <property type="match status" value="1"/>
</dbReference>
<keyword evidence="10 15" id="KW-0067">ATP-binding</keyword>
<dbReference type="FunFam" id="1.20.58.80:FF:000008">
    <property type="entry name" value="serine/threonine-protein kinase ULK3 isoform X1"/>
    <property type="match status" value="1"/>
</dbReference>
<dbReference type="InterPro" id="IPR011009">
    <property type="entry name" value="Kinase-like_dom_sf"/>
</dbReference>